<reference evidence="1 2" key="1">
    <citation type="submission" date="2018-08" db="EMBL/GenBank/DDBJ databases">
        <title>Genome Sequences of Legionella pneumophila subsp. pneumophila Isolates, Recovered from a Drinking Water System in a Large Builging.</title>
        <authorList>
            <person name="Gomez-Alvarez V."/>
            <person name="Boczek L."/>
            <person name="King D."/>
            <person name="Pemberton A."/>
            <person name="Pfaller S."/>
            <person name="Rodgers M."/>
            <person name="Santodomingo J."/>
            <person name="Revetta R."/>
        </authorList>
    </citation>
    <scope>NUCLEOTIDE SEQUENCE [LARGE SCALE GENOMIC DNA]</scope>
    <source>
        <strain evidence="1 2">L01C.1</strain>
    </source>
</reference>
<accession>A0A3A6U8K9</accession>
<gene>
    <name evidence="1" type="ORF">D1H98_13490</name>
</gene>
<proteinExistence type="predicted"/>
<dbReference type="AlphaFoldDB" id="A0A3A6U8K9"/>
<evidence type="ECO:0000313" key="1">
    <source>
        <dbReference type="EMBL" id="RJY27248.1"/>
    </source>
</evidence>
<organism evidence="1 2">
    <name type="scientific">Legionella pneumophila subsp. pneumophila</name>
    <dbReference type="NCBI Taxonomy" id="91891"/>
    <lineage>
        <taxon>Bacteria</taxon>
        <taxon>Pseudomonadati</taxon>
        <taxon>Pseudomonadota</taxon>
        <taxon>Gammaproteobacteria</taxon>
        <taxon>Legionellales</taxon>
        <taxon>Legionellaceae</taxon>
        <taxon>Legionella</taxon>
    </lineage>
</organism>
<dbReference type="Proteomes" id="UP000277145">
    <property type="component" value="Unassembled WGS sequence"/>
</dbReference>
<sequence>MIKDGVSPQKIRGNLHLWAMRWVRARESWQYQELLEWFLNVYWDFNPAAYATGLLIRAIKKNSNHHQVQVLPSSGF</sequence>
<dbReference type="EMBL" id="QWDR01000003">
    <property type="protein sequence ID" value="RJY27248.1"/>
    <property type="molecule type" value="Genomic_DNA"/>
</dbReference>
<protein>
    <submittedName>
        <fullName evidence="1">Uncharacterized protein</fullName>
    </submittedName>
</protein>
<name>A0A3A6U8K9_LEGPN</name>
<evidence type="ECO:0000313" key="2">
    <source>
        <dbReference type="Proteomes" id="UP000277145"/>
    </source>
</evidence>
<comment type="caution">
    <text evidence="1">The sequence shown here is derived from an EMBL/GenBank/DDBJ whole genome shotgun (WGS) entry which is preliminary data.</text>
</comment>